<protein>
    <submittedName>
        <fullName evidence="1">Uncharacterized protein</fullName>
    </submittedName>
</protein>
<dbReference type="Proteomes" id="UP000261540">
    <property type="component" value="Unplaced"/>
</dbReference>
<dbReference type="AlphaFoldDB" id="A0A3B3TAU8"/>
<accession>A0A3B3TAU8</accession>
<reference evidence="1" key="2">
    <citation type="submission" date="2025-09" db="UniProtKB">
        <authorList>
            <consortium name="Ensembl"/>
        </authorList>
    </citation>
    <scope>IDENTIFICATION</scope>
</reference>
<reference evidence="1" key="1">
    <citation type="submission" date="2025-08" db="UniProtKB">
        <authorList>
            <consortium name="Ensembl"/>
        </authorList>
    </citation>
    <scope>IDENTIFICATION</scope>
</reference>
<organism evidence="1 2">
    <name type="scientific">Paramormyrops kingsleyae</name>
    <dbReference type="NCBI Taxonomy" id="1676925"/>
    <lineage>
        <taxon>Eukaryota</taxon>
        <taxon>Metazoa</taxon>
        <taxon>Chordata</taxon>
        <taxon>Craniata</taxon>
        <taxon>Vertebrata</taxon>
        <taxon>Euteleostomi</taxon>
        <taxon>Actinopterygii</taxon>
        <taxon>Neopterygii</taxon>
        <taxon>Teleostei</taxon>
        <taxon>Osteoglossocephala</taxon>
        <taxon>Osteoglossomorpha</taxon>
        <taxon>Osteoglossiformes</taxon>
        <taxon>Mormyridae</taxon>
        <taxon>Paramormyrops</taxon>
    </lineage>
</organism>
<proteinExistence type="predicted"/>
<name>A0A3B3TAU8_9TELE</name>
<sequence>MYTPLWWTSAQELHRASSHRCCSCPGMLKQCTLNDHIWRSDEGLLTDRNALLVKAVHFGGTPLKTGFQKIRKPFCKGRGRIRTSCHMTKMLQFWEIFQS</sequence>
<evidence type="ECO:0000313" key="2">
    <source>
        <dbReference type="Proteomes" id="UP000261540"/>
    </source>
</evidence>
<evidence type="ECO:0000313" key="1">
    <source>
        <dbReference type="Ensembl" id="ENSPKIP00000039436.1"/>
    </source>
</evidence>
<keyword evidence="2" id="KW-1185">Reference proteome</keyword>
<dbReference type="Ensembl" id="ENSPKIT00000020441.1">
    <property type="protein sequence ID" value="ENSPKIP00000039436.1"/>
    <property type="gene ID" value="ENSPKIG00000016787.1"/>
</dbReference>